<feature type="transmembrane region" description="Helical" evidence="1">
    <location>
        <begin position="323"/>
        <end position="342"/>
    </location>
</feature>
<keyword evidence="1" id="KW-0472">Membrane</keyword>
<feature type="transmembrane region" description="Helical" evidence="1">
    <location>
        <begin position="77"/>
        <end position="95"/>
    </location>
</feature>
<evidence type="ECO:0000313" key="2">
    <source>
        <dbReference type="EMBL" id="MXO47179.1"/>
    </source>
</evidence>
<keyword evidence="3" id="KW-1185">Reference proteome</keyword>
<feature type="transmembrane region" description="Helical" evidence="1">
    <location>
        <begin position="362"/>
        <end position="383"/>
    </location>
</feature>
<feature type="transmembrane region" description="Helical" evidence="1">
    <location>
        <begin position="254"/>
        <end position="274"/>
    </location>
</feature>
<feature type="transmembrane region" description="Helical" evidence="1">
    <location>
        <begin position="216"/>
        <end position="242"/>
    </location>
</feature>
<protein>
    <submittedName>
        <fullName evidence="2">DUF4153 domain-containing protein</fullName>
    </submittedName>
</protein>
<evidence type="ECO:0000313" key="3">
    <source>
        <dbReference type="Proteomes" id="UP000448199"/>
    </source>
</evidence>
<sequence length="593" mass="64373">MEEGLAMTDTDTTRDTDWSLRPWMLALLLGVAGLLIHYASDWQYDNVPPWRAALTGFLFFGPLAFAFTLVRERWRGPLAFALLVGAVMAGIAWRVARAEDHYADEGYWLAAGIVSIALALPLFQARFHRLRWRTSYDDTHFHVWTDAISAGGALAFTGLSFLLANLLAELFAAIEIEFLRELLREEWFNWTFAGVTFGAALGVLRNQLKVIGTLQSVGMLVLSLIAVPFAGALAIFILAVLVSGLDVLWGATRSPTPLLLSCAAASFVLVNSVVRNGDAEASGSRVLRWAALVLALGILPLSIMAAISTGTRIAEYGLSPERIWGLIAIMVAVAYGVAYFVAPIRGRMTQWMERVRRANLHLAAGTCVLAFILALPILDFGVISARDQLARLQAGEVSAEDFDFAALRWDFGDAGREALAKLAKSGNAQVAKLAQEAQAQTERSWPPDGLDGRGELTDRFAVYPVGTALPAGLKDAIAEVHVCRGEVVCRVYLQADDETVAVLGDGCTAPQVTEGEAVEPGRDCAIDIEPFGFRDGGWKILTGDPPAKPMSKEEERVSLLRERRAIESGAVTIAPSREREIFVGGEPTGRKFE</sequence>
<evidence type="ECO:0000256" key="1">
    <source>
        <dbReference type="SAM" id="Phobius"/>
    </source>
</evidence>
<feature type="transmembrane region" description="Helical" evidence="1">
    <location>
        <begin position="286"/>
        <end position="311"/>
    </location>
</feature>
<gene>
    <name evidence="2" type="ORF">GRI69_02730</name>
</gene>
<feature type="transmembrane region" description="Helical" evidence="1">
    <location>
        <begin position="52"/>
        <end position="70"/>
    </location>
</feature>
<accession>A0A844XPG4</accession>
<name>A0A844XPG4_9SPHN</name>
<organism evidence="2 3">
    <name type="scientific">Qipengyuania vulgaris</name>
    <dbReference type="NCBI Taxonomy" id="291985"/>
    <lineage>
        <taxon>Bacteria</taxon>
        <taxon>Pseudomonadati</taxon>
        <taxon>Pseudomonadota</taxon>
        <taxon>Alphaproteobacteria</taxon>
        <taxon>Sphingomonadales</taxon>
        <taxon>Erythrobacteraceae</taxon>
        <taxon>Qipengyuania</taxon>
    </lineage>
</organism>
<feature type="transmembrane region" description="Helical" evidence="1">
    <location>
        <begin position="187"/>
        <end position="204"/>
    </location>
</feature>
<dbReference type="AlphaFoldDB" id="A0A844XPG4"/>
<dbReference type="Proteomes" id="UP000448199">
    <property type="component" value="Unassembled WGS sequence"/>
</dbReference>
<comment type="caution">
    <text evidence="2">The sequence shown here is derived from an EMBL/GenBank/DDBJ whole genome shotgun (WGS) entry which is preliminary data.</text>
</comment>
<dbReference type="EMBL" id="WTYC01000001">
    <property type="protein sequence ID" value="MXO47179.1"/>
    <property type="molecule type" value="Genomic_DNA"/>
</dbReference>
<proteinExistence type="predicted"/>
<feature type="transmembrane region" description="Helical" evidence="1">
    <location>
        <begin position="23"/>
        <end position="40"/>
    </location>
</feature>
<feature type="transmembrane region" description="Helical" evidence="1">
    <location>
        <begin position="107"/>
        <end position="123"/>
    </location>
</feature>
<feature type="transmembrane region" description="Helical" evidence="1">
    <location>
        <begin position="143"/>
        <end position="167"/>
    </location>
</feature>
<dbReference type="Pfam" id="PF13687">
    <property type="entry name" value="DUF4153"/>
    <property type="match status" value="1"/>
</dbReference>
<keyword evidence="1" id="KW-1133">Transmembrane helix</keyword>
<dbReference type="InterPro" id="IPR025291">
    <property type="entry name" value="DUF4153"/>
</dbReference>
<reference evidence="2 3" key="1">
    <citation type="submission" date="2019-12" db="EMBL/GenBank/DDBJ databases">
        <title>Genomic-based taxomic classification of the family Erythrobacteraceae.</title>
        <authorList>
            <person name="Xu L."/>
        </authorList>
    </citation>
    <scope>NUCLEOTIDE SEQUENCE [LARGE SCALE GENOMIC DNA]</scope>
    <source>
        <strain evidence="2 3">DSM 17792</strain>
    </source>
</reference>
<keyword evidence="1" id="KW-0812">Transmembrane</keyword>